<dbReference type="InterPro" id="IPR003316">
    <property type="entry name" value="E2F_WHTH_DNA-bd_dom"/>
</dbReference>
<dbReference type="Pfam" id="PF02319">
    <property type="entry name" value="WHD_E2F_TDP"/>
    <property type="match status" value="2"/>
</dbReference>
<keyword evidence="5 9" id="KW-0238">DNA-binding</keyword>
<evidence type="ECO:0000313" key="12">
    <source>
        <dbReference type="Proteomes" id="UP000316726"/>
    </source>
</evidence>
<protein>
    <submittedName>
        <fullName evidence="11">Transcription factor E2F</fullName>
    </submittedName>
</protein>
<evidence type="ECO:0000256" key="4">
    <source>
        <dbReference type="ARBA" id="ARBA00023015"/>
    </source>
</evidence>
<dbReference type="InterPro" id="IPR036388">
    <property type="entry name" value="WH-like_DNA-bd_sf"/>
</dbReference>
<gene>
    <name evidence="11" type="ORF">A3770_18p81700</name>
</gene>
<dbReference type="STRING" id="1764295.A0A5B8N0T3"/>
<evidence type="ECO:0000256" key="3">
    <source>
        <dbReference type="ARBA" id="ARBA00022491"/>
    </source>
</evidence>
<keyword evidence="12" id="KW-1185">Reference proteome</keyword>
<evidence type="ECO:0000256" key="9">
    <source>
        <dbReference type="RuleBase" id="RU003796"/>
    </source>
</evidence>
<dbReference type="OrthoDB" id="5318at2759"/>
<sequence>MASTSSPNGTGPTTYNRKDKSLGLLCENFLALYESRGPHDKLITLDNAATSLGVERRRIYDIVNVLESVEVVVRRAKNLYAWHGLERVPVALERIKTGRFEPNGDKSPGTPDGRREKSLGLLSQKFIQMFLLQVEEEGERQQHEESGEGEGRQQTVCVSLEDAAKKLLGGDPDSVQLKTKVRRLYDVANVLTSMRLLKRIPGGKFVWLGWTADMPKIEAKLDLIEPSMEPRAQARIEAPLPATVLQMPPPPVLQPMNGNIPNPMQYQNEKLQGIFIQYVNEFRNQYMEKQQQQQQLHRG</sequence>
<proteinExistence type="inferred from homology"/>
<keyword evidence="4 9" id="KW-0805">Transcription regulation</keyword>
<dbReference type="InterPro" id="IPR015633">
    <property type="entry name" value="E2F"/>
</dbReference>
<keyword evidence="8" id="KW-0131">Cell cycle</keyword>
<evidence type="ECO:0000256" key="6">
    <source>
        <dbReference type="ARBA" id="ARBA00023163"/>
    </source>
</evidence>
<dbReference type="PANTHER" id="PTHR12081">
    <property type="entry name" value="TRANSCRIPTION FACTOR E2F"/>
    <property type="match status" value="1"/>
</dbReference>
<evidence type="ECO:0000256" key="2">
    <source>
        <dbReference type="ARBA" id="ARBA00010940"/>
    </source>
</evidence>
<dbReference type="EMBL" id="CP031051">
    <property type="protein sequence ID" value="QDZ25652.1"/>
    <property type="molecule type" value="Genomic_DNA"/>
</dbReference>
<feature type="domain" description="E2F/DP family winged-helix DNA-binding" evidence="10">
    <location>
        <begin position="114"/>
        <end position="209"/>
    </location>
</feature>
<dbReference type="GO" id="GO:0000981">
    <property type="term" value="F:DNA-binding transcription factor activity, RNA polymerase II-specific"/>
    <property type="evidence" value="ECO:0007669"/>
    <property type="project" value="TreeGrafter"/>
</dbReference>
<dbReference type="GO" id="GO:0090575">
    <property type="term" value="C:RNA polymerase II transcription regulator complex"/>
    <property type="evidence" value="ECO:0007669"/>
    <property type="project" value="TreeGrafter"/>
</dbReference>
<evidence type="ECO:0000256" key="5">
    <source>
        <dbReference type="ARBA" id="ARBA00023125"/>
    </source>
</evidence>
<keyword evidence="3" id="KW-0678">Repressor</keyword>
<accession>A0A5B8N0T3</accession>
<reference evidence="11 12" key="1">
    <citation type="submission" date="2018-07" db="EMBL/GenBank/DDBJ databases">
        <title>The complete nuclear genome of the prasinophyte Chloropicon primus (CCMP1205).</title>
        <authorList>
            <person name="Pombert J.-F."/>
            <person name="Otis C."/>
            <person name="Turmel M."/>
            <person name="Lemieux C."/>
        </authorList>
    </citation>
    <scope>NUCLEOTIDE SEQUENCE [LARGE SCALE GENOMIC DNA]</scope>
    <source>
        <strain evidence="11 12">CCMP1205</strain>
    </source>
</reference>
<evidence type="ECO:0000256" key="7">
    <source>
        <dbReference type="ARBA" id="ARBA00023242"/>
    </source>
</evidence>
<dbReference type="InterPro" id="IPR036390">
    <property type="entry name" value="WH_DNA-bd_sf"/>
</dbReference>
<dbReference type="GO" id="GO:0000978">
    <property type="term" value="F:RNA polymerase II cis-regulatory region sequence-specific DNA binding"/>
    <property type="evidence" value="ECO:0007669"/>
    <property type="project" value="InterPro"/>
</dbReference>
<dbReference type="PANTHER" id="PTHR12081:SF7">
    <property type="entry name" value="TRANSCRIPTION FACTOR EFL-3"/>
    <property type="match status" value="1"/>
</dbReference>
<comment type="similarity">
    <text evidence="2 9">Belongs to the E2F/DP family.</text>
</comment>
<evidence type="ECO:0000259" key="10">
    <source>
        <dbReference type="SMART" id="SM01372"/>
    </source>
</evidence>
<organism evidence="11 12">
    <name type="scientific">Chloropicon primus</name>
    <dbReference type="NCBI Taxonomy" id="1764295"/>
    <lineage>
        <taxon>Eukaryota</taxon>
        <taxon>Viridiplantae</taxon>
        <taxon>Chlorophyta</taxon>
        <taxon>Chloropicophyceae</taxon>
        <taxon>Chloropicales</taxon>
        <taxon>Chloropicaceae</taxon>
        <taxon>Chloropicon</taxon>
    </lineage>
</organism>
<keyword evidence="6 9" id="KW-0804">Transcription</keyword>
<name>A0A5B8N0T3_9CHLO</name>
<keyword evidence="7 9" id="KW-0539">Nucleus</keyword>
<evidence type="ECO:0000256" key="8">
    <source>
        <dbReference type="ARBA" id="ARBA00023306"/>
    </source>
</evidence>
<dbReference type="AlphaFoldDB" id="A0A5B8N0T3"/>
<dbReference type="FunFam" id="1.10.10.10:FF:000073">
    <property type="entry name" value="E2F transcription factor 8"/>
    <property type="match status" value="1"/>
</dbReference>
<feature type="domain" description="E2F/DP family winged-helix DNA-binding" evidence="10">
    <location>
        <begin position="17"/>
        <end position="84"/>
    </location>
</feature>
<dbReference type="SUPFAM" id="SSF46785">
    <property type="entry name" value="Winged helix' DNA-binding domain"/>
    <property type="match status" value="2"/>
</dbReference>
<comment type="subcellular location">
    <subcellularLocation>
        <location evidence="1 9">Nucleus</location>
    </subcellularLocation>
</comment>
<evidence type="ECO:0000256" key="1">
    <source>
        <dbReference type="ARBA" id="ARBA00004123"/>
    </source>
</evidence>
<dbReference type="SMART" id="SM01372">
    <property type="entry name" value="E2F_TDP"/>
    <property type="match status" value="2"/>
</dbReference>
<evidence type="ECO:0000313" key="11">
    <source>
        <dbReference type="EMBL" id="QDZ25652.1"/>
    </source>
</evidence>
<dbReference type="Gene3D" id="1.10.10.10">
    <property type="entry name" value="Winged helix-like DNA-binding domain superfamily/Winged helix DNA-binding domain"/>
    <property type="match status" value="2"/>
</dbReference>
<dbReference type="Proteomes" id="UP000316726">
    <property type="component" value="Chromosome 18"/>
</dbReference>